<feature type="non-terminal residue" evidence="2">
    <location>
        <position position="1"/>
    </location>
</feature>
<keyword evidence="3" id="KW-1185">Reference proteome</keyword>
<dbReference type="EMBL" id="CM003613">
    <property type="protein sequence ID" value="KYP57390.1"/>
    <property type="molecule type" value="Genomic_DNA"/>
</dbReference>
<feature type="region of interest" description="Disordered" evidence="1">
    <location>
        <begin position="38"/>
        <end position="61"/>
    </location>
</feature>
<dbReference type="AlphaFoldDB" id="A0A151SRD9"/>
<dbReference type="Proteomes" id="UP000075243">
    <property type="component" value="Chromosome 11"/>
</dbReference>
<evidence type="ECO:0000313" key="3">
    <source>
        <dbReference type="Proteomes" id="UP000075243"/>
    </source>
</evidence>
<organism evidence="2 3">
    <name type="scientific">Cajanus cajan</name>
    <name type="common">Pigeon pea</name>
    <name type="synonym">Cajanus indicus</name>
    <dbReference type="NCBI Taxonomy" id="3821"/>
    <lineage>
        <taxon>Eukaryota</taxon>
        <taxon>Viridiplantae</taxon>
        <taxon>Streptophyta</taxon>
        <taxon>Embryophyta</taxon>
        <taxon>Tracheophyta</taxon>
        <taxon>Spermatophyta</taxon>
        <taxon>Magnoliopsida</taxon>
        <taxon>eudicotyledons</taxon>
        <taxon>Gunneridae</taxon>
        <taxon>Pentapetalae</taxon>
        <taxon>rosids</taxon>
        <taxon>fabids</taxon>
        <taxon>Fabales</taxon>
        <taxon>Fabaceae</taxon>
        <taxon>Papilionoideae</taxon>
        <taxon>50 kb inversion clade</taxon>
        <taxon>NPAAA clade</taxon>
        <taxon>indigoferoid/millettioid clade</taxon>
        <taxon>Phaseoleae</taxon>
        <taxon>Cajanus</taxon>
    </lineage>
</organism>
<dbReference type="OMA" id="STGLNRM"/>
<accession>A0A151SRD9</accession>
<protein>
    <submittedName>
        <fullName evidence="2">Uncharacterized protein</fullName>
    </submittedName>
</protein>
<name>A0A151SRD9_CAJCA</name>
<evidence type="ECO:0000256" key="1">
    <source>
        <dbReference type="SAM" id="MobiDB-lite"/>
    </source>
</evidence>
<reference evidence="2 3" key="1">
    <citation type="journal article" date="2012" name="Nat. Biotechnol.">
        <title>Draft genome sequence of pigeonpea (Cajanus cajan), an orphan legume crop of resource-poor farmers.</title>
        <authorList>
            <person name="Varshney R.K."/>
            <person name="Chen W."/>
            <person name="Li Y."/>
            <person name="Bharti A.K."/>
            <person name="Saxena R.K."/>
            <person name="Schlueter J.A."/>
            <person name="Donoghue M.T."/>
            <person name="Azam S."/>
            <person name="Fan G."/>
            <person name="Whaley A.M."/>
            <person name="Farmer A.D."/>
            <person name="Sheridan J."/>
            <person name="Iwata A."/>
            <person name="Tuteja R."/>
            <person name="Penmetsa R.V."/>
            <person name="Wu W."/>
            <person name="Upadhyaya H.D."/>
            <person name="Yang S.P."/>
            <person name="Shah T."/>
            <person name="Saxena K.B."/>
            <person name="Michael T."/>
            <person name="McCombie W.R."/>
            <person name="Yang B."/>
            <person name="Zhang G."/>
            <person name="Yang H."/>
            <person name="Wang J."/>
            <person name="Spillane C."/>
            <person name="Cook D.R."/>
            <person name="May G.D."/>
            <person name="Xu X."/>
            <person name="Jackson S.A."/>
        </authorList>
    </citation>
    <scope>NUCLEOTIDE SEQUENCE [LARGE SCALE GENOMIC DNA]</scope>
    <source>
        <strain evidence="3">cv. Asha</strain>
    </source>
</reference>
<sequence>PAVKNPATARPMTTVAGTSTGLNRMKSGVVIASPVKVPARVSPAKSSRVPPAGKPATTARI</sequence>
<evidence type="ECO:0000313" key="2">
    <source>
        <dbReference type="EMBL" id="KYP57390.1"/>
    </source>
</evidence>
<dbReference type="Gramene" id="C.cajan_03573.t">
    <property type="protein sequence ID" value="C.cajan_03573.t.cds1"/>
    <property type="gene ID" value="C.cajan_03573"/>
</dbReference>
<gene>
    <name evidence="2" type="ORF">KK1_003651</name>
</gene>
<proteinExistence type="predicted"/>
<feature type="region of interest" description="Disordered" evidence="1">
    <location>
        <begin position="1"/>
        <end position="20"/>
    </location>
</feature>